<evidence type="ECO:0000313" key="3">
    <source>
        <dbReference type="Proteomes" id="UP000019681"/>
    </source>
</evidence>
<dbReference type="AlphaFoldDB" id="A0A017RRX0"/>
<dbReference type="Pfam" id="PF26226">
    <property type="entry name" value="DUF8052"/>
    <property type="match status" value="1"/>
</dbReference>
<dbReference type="InterPro" id="IPR058365">
    <property type="entry name" value="DUF8052"/>
</dbReference>
<dbReference type="EMBL" id="AZQP01000060">
    <property type="protein sequence ID" value="EYE87392.1"/>
    <property type="molecule type" value="Genomic_DNA"/>
</dbReference>
<organism evidence="2 3">
    <name type="scientific">Fervidicella metallireducens AeB</name>
    <dbReference type="NCBI Taxonomy" id="1403537"/>
    <lineage>
        <taxon>Bacteria</taxon>
        <taxon>Bacillati</taxon>
        <taxon>Bacillota</taxon>
        <taxon>Clostridia</taxon>
        <taxon>Eubacteriales</taxon>
        <taxon>Clostridiaceae</taxon>
        <taxon>Fervidicella</taxon>
    </lineage>
</organism>
<comment type="caution">
    <text evidence="2">The sequence shown here is derived from an EMBL/GenBank/DDBJ whole genome shotgun (WGS) entry which is preliminary data.</text>
</comment>
<sequence length="165" mass="19550">MNANDYLDLLEIKFQKYFDVSRNMYILDNKIDMFAICNVVNSRTFITQNDIVDSYENNEYCFVKVFDCIDSMDIIYFCDFLKEALMKFVKPKANHMNSFITGVIVCDGLKEEVIDLVKKFKYSKAYKFYLYGWSEIRLILIDMKSKRVISNKPGKKVIKVYQFTS</sequence>
<dbReference type="Proteomes" id="UP000019681">
    <property type="component" value="Unassembled WGS sequence"/>
</dbReference>
<accession>A0A017RRX0</accession>
<feature type="domain" description="DUF8052" evidence="1">
    <location>
        <begin position="4"/>
        <end position="162"/>
    </location>
</feature>
<dbReference type="RefSeq" id="WP_035381526.1">
    <property type="nucleotide sequence ID" value="NZ_AZQP01000060.1"/>
</dbReference>
<evidence type="ECO:0000313" key="2">
    <source>
        <dbReference type="EMBL" id="EYE87392.1"/>
    </source>
</evidence>
<gene>
    <name evidence="2" type="ORF">Q428_13590</name>
</gene>
<reference evidence="2 3" key="1">
    <citation type="journal article" date="2014" name="Genome Announc.">
        <title>Draft Genome Sequence of Fervidicella metallireducens Strain AeBT, an Iron-Reducing Thermoanaerobe from the Great Artesian Basin.</title>
        <authorList>
            <person name="Patel B.K."/>
        </authorList>
    </citation>
    <scope>NUCLEOTIDE SEQUENCE [LARGE SCALE GENOMIC DNA]</scope>
    <source>
        <strain evidence="2 3">AeB</strain>
    </source>
</reference>
<evidence type="ECO:0000259" key="1">
    <source>
        <dbReference type="Pfam" id="PF26226"/>
    </source>
</evidence>
<name>A0A017RRX0_9CLOT</name>
<proteinExistence type="predicted"/>
<dbReference type="OrthoDB" id="2836917at2"/>
<protein>
    <recommendedName>
        <fullName evidence="1">DUF8052 domain-containing protein</fullName>
    </recommendedName>
</protein>
<dbReference type="STRING" id="1403537.Q428_13590"/>
<keyword evidence="3" id="KW-1185">Reference proteome</keyword>